<feature type="domain" description="Right handed beta helix" evidence="2">
    <location>
        <begin position="107"/>
        <end position="311"/>
    </location>
</feature>
<feature type="chain" id="PRO_5015838844" description="Right handed beta helix domain-containing protein" evidence="1">
    <location>
        <begin position="27"/>
        <end position="568"/>
    </location>
</feature>
<evidence type="ECO:0000259" key="2">
    <source>
        <dbReference type="Pfam" id="PF13229"/>
    </source>
</evidence>
<dbReference type="InterPro" id="IPR011050">
    <property type="entry name" value="Pectin_lyase_fold/virulence"/>
</dbReference>
<dbReference type="Proteomes" id="UP000248764">
    <property type="component" value="Unassembled WGS sequence"/>
</dbReference>
<evidence type="ECO:0000256" key="1">
    <source>
        <dbReference type="SAM" id="SignalP"/>
    </source>
</evidence>
<dbReference type="InterPro" id="IPR039448">
    <property type="entry name" value="Beta_helix"/>
</dbReference>
<evidence type="ECO:0000313" key="4">
    <source>
        <dbReference type="Proteomes" id="UP000248764"/>
    </source>
</evidence>
<gene>
    <name evidence="3" type="ORF">C1I92_04355</name>
</gene>
<dbReference type="SMART" id="SM00710">
    <property type="entry name" value="PbH1"/>
    <property type="match status" value="6"/>
</dbReference>
<dbReference type="EMBL" id="POTW01000007">
    <property type="protein sequence ID" value="PZF85604.1"/>
    <property type="molecule type" value="Genomic_DNA"/>
</dbReference>
<comment type="caution">
    <text evidence="3">The sequence shown here is derived from an EMBL/GenBank/DDBJ whole genome shotgun (WGS) entry which is preliminary data.</text>
</comment>
<organism evidence="3 4">
    <name type="scientific">Jiangella anatolica</name>
    <dbReference type="NCBI Taxonomy" id="2670374"/>
    <lineage>
        <taxon>Bacteria</taxon>
        <taxon>Bacillati</taxon>
        <taxon>Actinomycetota</taxon>
        <taxon>Actinomycetes</taxon>
        <taxon>Jiangellales</taxon>
        <taxon>Jiangellaceae</taxon>
        <taxon>Jiangella</taxon>
    </lineage>
</organism>
<keyword evidence="1" id="KW-0732">Signal</keyword>
<sequence>MKITRGLLAAAVLVAGAVLAAPPATAAGTTYYVDRTNPACSDSGPGNATTPWCTFTPVNSHGAFGPGDSILLARGVIWDQWLDLEGSGTAAEPITLGAFGAGAKPKITNNDTANSGYGIRVTDGSHWVIKDLEIDGAGANKLDAGVQVVYPAERRFGLTLSNLYVHHNRLGIAVTGAASAGIDDVVITGVEGTHNETSIALGSGTTPASFIRGALISKVNLHHDDGAPAPERDCRDSLALQSATDLIVTNSLISYAGGCHAPAGTTGVYVGHVADSTLLNNIIVNTAQTASPDQSGIVFQAGASNVAVRGNYLGGHPRWSVEVLNIHQSPAGDHAGVVVDANAMALNGTGDSIYKYGTLSTSTGTIDRNLWQGTSLTRADGTTFAGFVIGGQGANPGPVTSDRVWYAARDYTNAQGYQGWRYEYSTDASVTWSPLTYISAAQGWRRAADGLPMINQWNLAPAGGTSARVARSWTAPATGTVAITGQVAMSSSVGDGVRVHVLRTTGNGANTVVLGPITVGAGDLAGKPTAVSSLQVAAGDVIRFVVDSGTSGANGGDTVNWSPAIGYL</sequence>
<dbReference type="Gene3D" id="2.160.20.10">
    <property type="entry name" value="Single-stranded right-handed beta-helix, Pectin lyase-like"/>
    <property type="match status" value="1"/>
</dbReference>
<protein>
    <recommendedName>
        <fullName evidence="2">Right handed beta helix domain-containing protein</fullName>
    </recommendedName>
</protein>
<evidence type="ECO:0000313" key="3">
    <source>
        <dbReference type="EMBL" id="PZF85604.1"/>
    </source>
</evidence>
<dbReference type="AlphaFoldDB" id="A0A2W2BYN1"/>
<dbReference type="RefSeq" id="WP_111253444.1">
    <property type="nucleotide sequence ID" value="NZ_POTW01000007.1"/>
</dbReference>
<reference evidence="3 4" key="1">
    <citation type="submission" date="2018-01" db="EMBL/GenBank/DDBJ databases">
        <title>Draft genome sequence of Jiangella sp. GTF31.</title>
        <authorList>
            <person name="Sahin N."/>
            <person name="Ay H."/>
            <person name="Saygin H."/>
        </authorList>
    </citation>
    <scope>NUCLEOTIDE SEQUENCE [LARGE SCALE GENOMIC DNA]</scope>
    <source>
        <strain evidence="3 4">GTF31</strain>
    </source>
</reference>
<dbReference type="InterPro" id="IPR006626">
    <property type="entry name" value="PbH1"/>
</dbReference>
<keyword evidence="4" id="KW-1185">Reference proteome</keyword>
<feature type="signal peptide" evidence="1">
    <location>
        <begin position="1"/>
        <end position="26"/>
    </location>
</feature>
<accession>A0A2W2BYN1</accession>
<proteinExistence type="predicted"/>
<dbReference type="SUPFAM" id="SSF51126">
    <property type="entry name" value="Pectin lyase-like"/>
    <property type="match status" value="1"/>
</dbReference>
<name>A0A2W2BYN1_9ACTN</name>
<dbReference type="Pfam" id="PF13229">
    <property type="entry name" value="Beta_helix"/>
    <property type="match status" value="1"/>
</dbReference>
<dbReference type="InterPro" id="IPR012334">
    <property type="entry name" value="Pectin_lyas_fold"/>
</dbReference>